<organism evidence="3 4">
    <name type="scientific">Cyclobacterium lianum</name>
    <dbReference type="NCBI Taxonomy" id="388280"/>
    <lineage>
        <taxon>Bacteria</taxon>
        <taxon>Pseudomonadati</taxon>
        <taxon>Bacteroidota</taxon>
        <taxon>Cytophagia</taxon>
        <taxon>Cytophagales</taxon>
        <taxon>Cyclobacteriaceae</taxon>
        <taxon>Cyclobacterium</taxon>
    </lineage>
</organism>
<evidence type="ECO:0000256" key="2">
    <source>
        <dbReference type="SAM" id="Phobius"/>
    </source>
</evidence>
<name>A0A1M7QHN3_9BACT</name>
<accession>A0A1M7QHN3</accession>
<sequence length="307" mass="35324">MTKEEQPENNQNGTEKGKNILIIVLIILVILSGWRLWNDHREKSQKNEEILILTEENSDLNIRLDSMTYQLDLRIQEIEKLGGNVDSLLTIKDQLIRERQMERSRSAAEIEQLNSRIDAYGKMLSEKDADILRLREQNVQLFAENEELKTDKAEVEEEVVKLNIEKGELEEKVTIASKLKAENIVVSAVNSRGREREDEFRNRQLTKLKVSFNIAENSVAPEGIRDVYIQVLSPNGQVIFDIAKGSGTFQMNGKEEFYTSKQDFLFNNSQQQLTYYYEKGSDYARGIYSVKVFSEGAEIGQGTFEIK</sequence>
<keyword evidence="2" id="KW-1133">Transmembrane helix</keyword>
<dbReference type="OrthoDB" id="848185at2"/>
<proteinExistence type="predicted"/>
<dbReference type="STRING" id="388280.SAMN04488057_11833"/>
<keyword evidence="4" id="KW-1185">Reference proteome</keyword>
<dbReference type="RefSeq" id="WP_073097447.1">
    <property type="nucleotide sequence ID" value="NZ_FRCY01000018.1"/>
</dbReference>
<protein>
    <recommendedName>
        <fullName evidence="5">Cell division protein ZapB</fullName>
    </recommendedName>
</protein>
<keyword evidence="2" id="KW-0812">Transmembrane</keyword>
<dbReference type="Proteomes" id="UP000184513">
    <property type="component" value="Unassembled WGS sequence"/>
</dbReference>
<evidence type="ECO:0000313" key="4">
    <source>
        <dbReference type="Proteomes" id="UP000184513"/>
    </source>
</evidence>
<keyword evidence="1" id="KW-0175">Coiled coil</keyword>
<gene>
    <name evidence="3" type="ORF">SAMN04488057_11833</name>
</gene>
<keyword evidence="2" id="KW-0472">Membrane</keyword>
<dbReference type="AlphaFoldDB" id="A0A1M7QHN3"/>
<dbReference type="EMBL" id="FRCY01000018">
    <property type="protein sequence ID" value="SHN30404.1"/>
    <property type="molecule type" value="Genomic_DNA"/>
</dbReference>
<evidence type="ECO:0008006" key="5">
    <source>
        <dbReference type="Google" id="ProtNLM"/>
    </source>
</evidence>
<feature type="coiled-coil region" evidence="1">
    <location>
        <begin position="131"/>
        <end position="172"/>
    </location>
</feature>
<reference evidence="3 4" key="1">
    <citation type="submission" date="2016-11" db="EMBL/GenBank/DDBJ databases">
        <authorList>
            <person name="Jaros S."/>
            <person name="Januszkiewicz K."/>
            <person name="Wedrychowicz H."/>
        </authorList>
    </citation>
    <scope>NUCLEOTIDE SEQUENCE [LARGE SCALE GENOMIC DNA]</scope>
    <source>
        <strain evidence="3 4">CGMCC 1.6102</strain>
    </source>
</reference>
<feature type="transmembrane region" description="Helical" evidence="2">
    <location>
        <begin position="20"/>
        <end position="37"/>
    </location>
</feature>
<evidence type="ECO:0000256" key="1">
    <source>
        <dbReference type="SAM" id="Coils"/>
    </source>
</evidence>
<evidence type="ECO:0000313" key="3">
    <source>
        <dbReference type="EMBL" id="SHN30404.1"/>
    </source>
</evidence>